<dbReference type="VEuPathDB" id="TrichDB:TRFO_37165"/>
<proteinExistence type="predicted"/>
<keyword evidence="3" id="KW-1185">Reference proteome</keyword>
<gene>
    <name evidence="2" type="ORF">TRFO_37165</name>
</gene>
<organism evidence="2 3">
    <name type="scientific">Tritrichomonas foetus</name>
    <dbReference type="NCBI Taxonomy" id="1144522"/>
    <lineage>
        <taxon>Eukaryota</taxon>
        <taxon>Metamonada</taxon>
        <taxon>Parabasalia</taxon>
        <taxon>Tritrichomonadida</taxon>
        <taxon>Tritrichomonadidae</taxon>
        <taxon>Tritrichomonas</taxon>
    </lineage>
</organism>
<reference evidence="2" key="1">
    <citation type="submission" date="2016-10" db="EMBL/GenBank/DDBJ databases">
        <authorList>
            <person name="Benchimol M."/>
            <person name="Almeida L.G."/>
            <person name="Vasconcelos A.T."/>
            <person name="Perreira-Neves A."/>
            <person name="Rosa I.A."/>
            <person name="Tasca T."/>
            <person name="Bogo M.R."/>
            <person name="de Souza W."/>
        </authorList>
    </citation>
    <scope>NUCLEOTIDE SEQUENCE [LARGE SCALE GENOMIC DNA]</scope>
    <source>
        <strain evidence="2">K</strain>
    </source>
</reference>
<feature type="compositionally biased region" description="Basic and acidic residues" evidence="1">
    <location>
        <begin position="189"/>
        <end position="198"/>
    </location>
</feature>
<evidence type="ECO:0000256" key="1">
    <source>
        <dbReference type="SAM" id="MobiDB-lite"/>
    </source>
</evidence>
<evidence type="ECO:0000313" key="2">
    <source>
        <dbReference type="EMBL" id="OHS96621.1"/>
    </source>
</evidence>
<sequence>MKEKQKVNEHDFIKNMKSIIIRDLFPELKTAPDDETINRYNLTTYLQNYIGAEGGDFIDSIERDRELRRSAAPMRAPDPELESTQFKPWENPRFNSLFYQSKELENKSRAALTYDKKRQPRINYDMARFPDNYNNPTPLDYPMYHPFTTESSTTESESEFEGRSIYRNQLISQNPQMSTKQVRKDRLRNLKKRNELSTKGKNLLKSLAPLD</sequence>
<comment type="caution">
    <text evidence="2">The sequence shown here is derived from an EMBL/GenBank/DDBJ whole genome shotgun (WGS) entry which is preliminary data.</text>
</comment>
<dbReference type="EMBL" id="MLAK01001163">
    <property type="protein sequence ID" value="OHS96621.1"/>
    <property type="molecule type" value="Genomic_DNA"/>
</dbReference>
<evidence type="ECO:0000313" key="3">
    <source>
        <dbReference type="Proteomes" id="UP000179807"/>
    </source>
</evidence>
<dbReference type="GeneID" id="94845968"/>
<feature type="region of interest" description="Disordered" evidence="1">
    <location>
        <begin position="189"/>
        <end position="211"/>
    </location>
</feature>
<protein>
    <submittedName>
        <fullName evidence="2">Uncharacterized protein</fullName>
    </submittedName>
</protein>
<dbReference type="AlphaFoldDB" id="A0A1J4JGP1"/>
<name>A0A1J4JGP1_9EUKA</name>
<accession>A0A1J4JGP1</accession>
<dbReference type="RefSeq" id="XP_068349758.1">
    <property type="nucleotide sequence ID" value="XM_068511264.1"/>
</dbReference>
<dbReference type="Proteomes" id="UP000179807">
    <property type="component" value="Unassembled WGS sequence"/>
</dbReference>